<dbReference type="Proteomes" id="UP000318478">
    <property type="component" value="Unassembled WGS sequence"/>
</dbReference>
<evidence type="ECO:0000313" key="3">
    <source>
        <dbReference type="Proteomes" id="UP000318478"/>
    </source>
</evidence>
<name>A0A5C5YHB3_9BACT</name>
<reference evidence="2 3" key="1">
    <citation type="submission" date="2019-02" db="EMBL/GenBank/DDBJ databases">
        <title>Deep-cultivation of Planctomycetes and their phenomic and genomic characterization uncovers novel biology.</title>
        <authorList>
            <person name="Wiegand S."/>
            <person name="Jogler M."/>
            <person name="Boedeker C."/>
            <person name="Pinto D."/>
            <person name="Vollmers J."/>
            <person name="Rivas-Marin E."/>
            <person name="Kohn T."/>
            <person name="Peeters S.H."/>
            <person name="Heuer A."/>
            <person name="Rast P."/>
            <person name="Oberbeckmann S."/>
            <person name="Bunk B."/>
            <person name="Jeske O."/>
            <person name="Meyerdierks A."/>
            <person name="Storesund J.E."/>
            <person name="Kallscheuer N."/>
            <person name="Luecker S."/>
            <person name="Lage O.M."/>
            <person name="Pohl T."/>
            <person name="Merkel B.J."/>
            <person name="Hornburger P."/>
            <person name="Mueller R.-W."/>
            <person name="Bruemmer F."/>
            <person name="Labrenz M."/>
            <person name="Spormann A.M."/>
            <person name="Op Den Camp H."/>
            <person name="Overmann J."/>
            <person name="Amann R."/>
            <person name="Jetten M.S.M."/>
            <person name="Mascher T."/>
            <person name="Medema M.H."/>
            <person name="Devos D.P."/>
            <person name="Kaster A.-K."/>
            <person name="Ovreas L."/>
            <person name="Rohde M."/>
            <person name="Galperin M.Y."/>
            <person name="Jogler C."/>
        </authorList>
    </citation>
    <scope>NUCLEOTIDE SEQUENCE [LARGE SCALE GENOMIC DNA]</scope>
    <source>
        <strain evidence="2 3">Pla123a</strain>
    </source>
</reference>
<feature type="transmembrane region" description="Helical" evidence="1">
    <location>
        <begin position="12"/>
        <end position="29"/>
    </location>
</feature>
<accession>A0A5C5YHB3</accession>
<evidence type="ECO:0000313" key="2">
    <source>
        <dbReference type="EMBL" id="TWT74493.1"/>
    </source>
</evidence>
<keyword evidence="1" id="KW-1133">Transmembrane helix</keyword>
<evidence type="ECO:0000256" key="1">
    <source>
        <dbReference type="SAM" id="Phobius"/>
    </source>
</evidence>
<keyword evidence="1" id="KW-0812">Transmembrane</keyword>
<keyword evidence="3" id="KW-1185">Reference proteome</keyword>
<proteinExistence type="predicted"/>
<organism evidence="2 3">
    <name type="scientific">Posidoniimonas polymericola</name>
    <dbReference type="NCBI Taxonomy" id="2528002"/>
    <lineage>
        <taxon>Bacteria</taxon>
        <taxon>Pseudomonadati</taxon>
        <taxon>Planctomycetota</taxon>
        <taxon>Planctomycetia</taxon>
        <taxon>Pirellulales</taxon>
        <taxon>Lacipirellulaceae</taxon>
        <taxon>Posidoniimonas</taxon>
    </lineage>
</organism>
<protein>
    <submittedName>
        <fullName evidence="2">Uncharacterized protein</fullName>
    </submittedName>
</protein>
<dbReference type="AlphaFoldDB" id="A0A5C5YHB3"/>
<dbReference type="EMBL" id="SJPO01000008">
    <property type="protein sequence ID" value="TWT74493.1"/>
    <property type="molecule type" value="Genomic_DNA"/>
</dbReference>
<gene>
    <name evidence="2" type="ORF">Pla123a_33160</name>
</gene>
<sequence length="137" mass="14408">MDGPRRRWQLGVSTALWLLTCAALFFGGYRMGRWQNEAPPEAVVVKSYYAADLVAANENGAPGPLALPDLVAAVAVAIEGDPGVEVRGFEKNNSFIAAATSEGHEQIEGVLAAFREVAALYAIANRPDRPAAPAGDG</sequence>
<comment type="caution">
    <text evidence="2">The sequence shown here is derived from an EMBL/GenBank/DDBJ whole genome shotgun (WGS) entry which is preliminary data.</text>
</comment>
<keyword evidence="1" id="KW-0472">Membrane</keyword>